<evidence type="ECO:0000313" key="3">
    <source>
        <dbReference type="Proteomes" id="UP000228930"/>
    </source>
</evidence>
<keyword evidence="3" id="KW-1185">Reference proteome</keyword>
<protein>
    <submittedName>
        <fullName evidence="2">Uncharacterized protein</fullName>
    </submittedName>
</protein>
<organism evidence="2 3">
    <name type="scientific">Bradyrhizobium nitroreducens</name>
    <dbReference type="NCBI Taxonomy" id="709803"/>
    <lineage>
        <taxon>Bacteria</taxon>
        <taxon>Pseudomonadati</taxon>
        <taxon>Pseudomonadota</taxon>
        <taxon>Alphaproteobacteria</taxon>
        <taxon>Hyphomicrobiales</taxon>
        <taxon>Nitrobacteraceae</taxon>
        <taxon>Bradyrhizobium</taxon>
    </lineage>
</organism>
<gene>
    <name evidence="2" type="ORF">TSA1_01605</name>
</gene>
<evidence type="ECO:0000313" key="2">
    <source>
        <dbReference type="EMBL" id="PIS99600.1"/>
    </source>
</evidence>
<feature type="region of interest" description="Disordered" evidence="1">
    <location>
        <begin position="67"/>
        <end position="94"/>
    </location>
</feature>
<evidence type="ECO:0000256" key="1">
    <source>
        <dbReference type="SAM" id="MobiDB-lite"/>
    </source>
</evidence>
<comment type="caution">
    <text evidence="2">The sequence shown here is derived from an EMBL/GenBank/DDBJ whole genome shotgun (WGS) entry which is preliminary data.</text>
</comment>
<dbReference type="EMBL" id="LFJC01000003">
    <property type="protein sequence ID" value="PIS99600.1"/>
    <property type="molecule type" value="Genomic_DNA"/>
</dbReference>
<name>A0A2M6U4X8_9BRAD</name>
<sequence>MSSVQIQCTRCKSVFRDRAGRLQDGYSRQCPSCEVVLFFAEDSQHPFIKRAMRSARKARKEMRELEAARLAAPEPRGTQSRRFAGRTRSAERDD</sequence>
<proteinExistence type="predicted"/>
<dbReference type="AlphaFoldDB" id="A0A2M6U4X8"/>
<reference evidence="2 3" key="1">
    <citation type="submission" date="2015-06" db="EMBL/GenBank/DDBJ databases">
        <title>Comparative genome analysis of nirS-carrying Bradyrhizobium sp. strains.</title>
        <authorList>
            <person name="Ishii S."/>
            <person name="Jang J."/>
            <person name="Nishizawa T."/>
            <person name="Senoo K."/>
        </authorList>
    </citation>
    <scope>NUCLEOTIDE SEQUENCE [LARGE SCALE GENOMIC DNA]</scope>
    <source>
        <strain evidence="2 3">TSA1</strain>
    </source>
</reference>
<dbReference type="Proteomes" id="UP000228930">
    <property type="component" value="Unassembled WGS sequence"/>
</dbReference>
<accession>A0A2M6U4X8</accession>